<dbReference type="EMBL" id="CAHIKZ030004932">
    <property type="protein sequence ID" value="CAE1317448.1"/>
    <property type="molecule type" value="Genomic_DNA"/>
</dbReference>
<comment type="caution">
    <text evidence="2">The sequence shown here is derived from an EMBL/GenBank/DDBJ whole genome shotgun (WGS) entry which is preliminary data.</text>
</comment>
<feature type="transmembrane region" description="Helical" evidence="1">
    <location>
        <begin position="51"/>
        <end position="68"/>
    </location>
</feature>
<keyword evidence="3" id="KW-1185">Reference proteome</keyword>
<keyword evidence="1" id="KW-0812">Transmembrane</keyword>
<feature type="transmembrane region" description="Helical" evidence="1">
    <location>
        <begin position="12"/>
        <end position="31"/>
    </location>
</feature>
<proteinExistence type="predicted"/>
<accession>A0A812E467</accession>
<organism evidence="2 3">
    <name type="scientific">Acanthosepion pharaonis</name>
    <name type="common">Pharaoh cuttlefish</name>
    <name type="synonym">Sepia pharaonis</name>
    <dbReference type="NCBI Taxonomy" id="158019"/>
    <lineage>
        <taxon>Eukaryota</taxon>
        <taxon>Metazoa</taxon>
        <taxon>Spiralia</taxon>
        <taxon>Lophotrochozoa</taxon>
        <taxon>Mollusca</taxon>
        <taxon>Cephalopoda</taxon>
        <taxon>Coleoidea</taxon>
        <taxon>Decapodiformes</taxon>
        <taxon>Sepiida</taxon>
        <taxon>Sepiina</taxon>
        <taxon>Sepiidae</taxon>
        <taxon>Acanthosepion</taxon>
    </lineage>
</organism>
<evidence type="ECO:0000313" key="3">
    <source>
        <dbReference type="Proteomes" id="UP000597762"/>
    </source>
</evidence>
<dbReference type="Proteomes" id="UP000597762">
    <property type="component" value="Unassembled WGS sequence"/>
</dbReference>
<sequence>MTIRFYLNSPVVISLLQSLSLSLSLSLSFGISPNPSPQNNPPPLRSSCQTIFFPCLFPFCSLIKLFSFSSSRTSQFLFITYSLPLSPPPLHLHVYHISSCIHFFPLTHTHLHPFSSQIIFSDTYTLSLYPTKSPSNYGFSHYIKLFSHLTTPFFPLISLGFFYPCLFLYFHHSLGHISFFFLKIIHVIYHNTSLSKPFPKGASFISPKHTKIIAPTNI</sequence>
<keyword evidence="1" id="KW-1133">Transmembrane helix</keyword>
<evidence type="ECO:0000313" key="2">
    <source>
        <dbReference type="EMBL" id="CAE1317448.1"/>
    </source>
</evidence>
<gene>
    <name evidence="2" type="ORF">SPHA_67996</name>
</gene>
<evidence type="ECO:0000256" key="1">
    <source>
        <dbReference type="SAM" id="Phobius"/>
    </source>
</evidence>
<keyword evidence="1" id="KW-0472">Membrane</keyword>
<dbReference type="AlphaFoldDB" id="A0A812E467"/>
<protein>
    <submittedName>
        <fullName evidence="2">Uncharacterized protein</fullName>
    </submittedName>
</protein>
<name>A0A812E467_ACAPH</name>
<reference evidence="2" key="1">
    <citation type="submission" date="2021-01" db="EMBL/GenBank/DDBJ databases">
        <authorList>
            <person name="Li R."/>
            <person name="Bekaert M."/>
        </authorList>
    </citation>
    <scope>NUCLEOTIDE SEQUENCE</scope>
    <source>
        <strain evidence="2">Farmed</strain>
    </source>
</reference>